<sequence>LWDPASRLVLALKSFIFCTSPPMFGMFEVADKAGGFGAGATLCLAYNGNCLADAIPEILDKN</sequence>
<name>A0A026WRB5_OOCBI</name>
<keyword evidence="2" id="KW-1185">Reference proteome</keyword>
<dbReference type="AlphaFoldDB" id="A0A026WRB5"/>
<dbReference type="Proteomes" id="UP000053097">
    <property type="component" value="Unassembled WGS sequence"/>
</dbReference>
<gene>
    <name evidence="1" type="ORF">X777_14739</name>
</gene>
<proteinExistence type="predicted"/>
<evidence type="ECO:0000313" key="2">
    <source>
        <dbReference type="Proteomes" id="UP000053097"/>
    </source>
</evidence>
<dbReference type="EMBL" id="KK107119">
    <property type="protein sequence ID" value="EZA58577.1"/>
    <property type="molecule type" value="Genomic_DNA"/>
</dbReference>
<accession>A0A026WRB5</accession>
<organism evidence="1 2">
    <name type="scientific">Ooceraea biroi</name>
    <name type="common">Clonal raider ant</name>
    <name type="synonym">Cerapachys biroi</name>
    <dbReference type="NCBI Taxonomy" id="2015173"/>
    <lineage>
        <taxon>Eukaryota</taxon>
        <taxon>Metazoa</taxon>
        <taxon>Ecdysozoa</taxon>
        <taxon>Arthropoda</taxon>
        <taxon>Hexapoda</taxon>
        <taxon>Insecta</taxon>
        <taxon>Pterygota</taxon>
        <taxon>Neoptera</taxon>
        <taxon>Endopterygota</taxon>
        <taxon>Hymenoptera</taxon>
        <taxon>Apocrita</taxon>
        <taxon>Aculeata</taxon>
        <taxon>Formicoidea</taxon>
        <taxon>Formicidae</taxon>
        <taxon>Dorylinae</taxon>
        <taxon>Ooceraea</taxon>
    </lineage>
</organism>
<reference evidence="1 2" key="1">
    <citation type="journal article" date="2014" name="Curr. Biol.">
        <title>The genome of the clonal raider ant Cerapachys biroi.</title>
        <authorList>
            <person name="Oxley P.R."/>
            <person name="Ji L."/>
            <person name="Fetter-Pruneda I."/>
            <person name="McKenzie S.K."/>
            <person name="Li C."/>
            <person name="Hu H."/>
            <person name="Zhang G."/>
            <person name="Kronauer D.J."/>
        </authorList>
    </citation>
    <scope>NUCLEOTIDE SEQUENCE [LARGE SCALE GENOMIC DNA]</scope>
</reference>
<evidence type="ECO:0000313" key="1">
    <source>
        <dbReference type="EMBL" id="EZA58577.1"/>
    </source>
</evidence>
<feature type="non-terminal residue" evidence="1">
    <location>
        <position position="1"/>
    </location>
</feature>
<protein>
    <submittedName>
        <fullName evidence="1">Uncharacterized protein</fullName>
    </submittedName>
</protein>